<evidence type="ECO:0000256" key="1">
    <source>
        <dbReference type="SAM" id="MobiDB-lite"/>
    </source>
</evidence>
<proteinExistence type="predicted"/>
<feature type="compositionally biased region" description="Low complexity" evidence="1">
    <location>
        <begin position="239"/>
        <end position="253"/>
    </location>
</feature>
<feature type="domain" description="DUF7611" evidence="2">
    <location>
        <begin position="559"/>
        <end position="715"/>
    </location>
</feature>
<name>A0A9N9Z5H4_9HYPO</name>
<organism evidence="6 7">
    <name type="scientific">Clonostachys solani</name>
    <dbReference type="NCBI Taxonomy" id="160281"/>
    <lineage>
        <taxon>Eukaryota</taxon>
        <taxon>Fungi</taxon>
        <taxon>Dikarya</taxon>
        <taxon>Ascomycota</taxon>
        <taxon>Pezizomycotina</taxon>
        <taxon>Sordariomycetes</taxon>
        <taxon>Hypocreomycetidae</taxon>
        <taxon>Hypocreales</taxon>
        <taxon>Bionectriaceae</taxon>
        <taxon>Clonostachys</taxon>
    </lineage>
</organism>
<dbReference type="Pfam" id="PF24588">
    <property type="entry name" value="DUF7613"/>
    <property type="match status" value="1"/>
</dbReference>
<dbReference type="AlphaFoldDB" id="A0A9N9Z5H4"/>
<evidence type="ECO:0000313" key="6">
    <source>
        <dbReference type="EMBL" id="CAH0049429.1"/>
    </source>
</evidence>
<protein>
    <submittedName>
        <fullName evidence="6">Uncharacterized protein</fullName>
    </submittedName>
</protein>
<dbReference type="InterPro" id="IPR056033">
    <property type="entry name" value="DUF7614"/>
</dbReference>
<dbReference type="InterPro" id="IPR056031">
    <property type="entry name" value="DUF7612"/>
</dbReference>
<evidence type="ECO:0000259" key="4">
    <source>
        <dbReference type="Pfam" id="PF24588"/>
    </source>
</evidence>
<reference evidence="7" key="1">
    <citation type="submission" date="2019-06" db="EMBL/GenBank/DDBJ databases">
        <authorList>
            <person name="Broberg M."/>
        </authorList>
    </citation>
    <scope>NUCLEOTIDE SEQUENCE [LARGE SCALE GENOMIC DNA]</scope>
</reference>
<dbReference type="InterPro" id="IPR056032">
    <property type="entry name" value="DUF7613"/>
</dbReference>
<keyword evidence="7" id="KW-1185">Reference proteome</keyword>
<feature type="domain" description="DUF7612" evidence="3">
    <location>
        <begin position="717"/>
        <end position="849"/>
    </location>
</feature>
<dbReference type="Pfam" id="PF24587">
    <property type="entry name" value="DUF7612"/>
    <property type="match status" value="1"/>
</dbReference>
<sequence>MENEAPKKRDRFMKSFGFKPKANKLENEAATNVDDFLHRSSDNLTVTHAPPPPPPDLSQKPPRIDTTVPRHGVGMSQDRPMALGRPAVGKSIRRSPRPNKKGLLVRFVDTYPEVIGEGGDETELPTIEISKRKKAKQAASGPPPPPPHRTPVQSQFPAQGSDPFADQNSSPVDDFKPKALSRSQTGYSSIYTPENDNDGPPKPLSRSQTGFSSVYEPESDEEPQNSQPPKLDLPQFNLAAASPDPSSRSPPASQDTLLPGRTSSSRYLESSPRHDEARRSFIEIHQAEMREAEGAAFAKAARTASAASNHNWADGRRPPSDIIESSPERTRQRRPSQDSDPTSQSVQYSPAASIHSNDSDHTTSSNLLSVQSPPTSSLSRQFSVAVRQPERAQLPIRAASVRVRETVGSSAEDALEMFVSRTKHLFELFRLHAESVKHLSTSTPKDCARAGLWWFLKGRMGLESSIRDRPSSPQSQLKNELSRQQAFTNLAKGYWLCDPIIIEISGSQTVQPDAETIEVSDSVISALSKLAMSMKRNQLMPPEDAFLPQTLDKSIWVEYPSLSQDMVALLSGNWGSGMSAMQHPMSTLHLLDAFPITDTPENFSYGRVMIDLSLMEQGGRESEKLTFPCMLSMVRPQKHSGLVFVIASQNGNVQLAIQENKNAGPVWDDVRWRNEACTLEVRLPRGFMIVIQLSQHDFRLLWNMYDFGSKVKSTLYPRKDEVVVFRNTLRSFQYMDADPNSRLFPKEVVNKCEVALFEKLLKEVGPSGTRIWHRGFRIAVVTGPQTKTVSGVHHTYPPYQPLQFSFFRAEGEAPALSLRFENGRQKGRMILTFSDQKERVRFHSLLTGTALNHDERIFTDVPLKGFTISQSLREPLGVSPFSRMPWKAARVVNEEFGPDGDQPPTVLADKLKVVLEYQNGTVTDRINVGPGELRMRLEVTNAKLFRLWRQPQTDIGISVSESQVPKELPRNLSDALQLLKINQTIRTMEFETLKDLHNFQAAVTGFEVVFDGLAATLAISRRRMVVPIHKKWEAGFTRIQLVQQEDKLQILAFFEDFHHGHCMNWVLKGTDIYETFSRNGKAGIKFVDAKFPLPRLPAEKNGDYDEMAFVCLDLPDLPGEHDDIAILFENEEERDRLIELLPAPVKGSTRMSRLK</sequence>
<feature type="compositionally biased region" description="Basic and acidic residues" evidence="1">
    <location>
        <begin position="271"/>
        <end position="293"/>
    </location>
</feature>
<dbReference type="Proteomes" id="UP000775872">
    <property type="component" value="Unassembled WGS sequence"/>
</dbReference>
<feature type="compositionally biased region" description="Basic residues" evidence="1">
    <location>
        <begin position="91"/>
        <end position="100"/>
    </location>
</feature>
<dbReference type="Pfam" id="PF24589">
    <property type="entry name" value="DUF7614"/>
    <property type="match status" value="1"/>
</dbReference>
<dbReference type="Pfam" id="PF24586">
    <property type="entry name" value="DUF7611"/>
    <property type="match status" value="1"/>
</dbReference>
<evidence type="ECO:0000259" key="3">
    <source>
        <dbReference type="Pfam" id="PF24587"/>
    </source>
</evidence>
<evidence type="ECO:0000259" key="5">
    <source>
        <dbReference type="Pfam" id="PF24589"/>
    </source>
</evidence>
<dbReference type="EMBL" id="CABFOC020000035">
    <property type="protein sequence ID" value="CAH0049429.1"/>
    <property type="molecule type" value="Genomic_DNA"/>
</dbReference>
<feature type="compositionally biased region" description="Polar residues" evidence="1">
    <location>
        <begin position="338"/>
        <end position="375"/>
    </location>
</feature>
<dbReference type="OrthoDB" id="4356615at2759"/>
<gene>
    <name evidence="6" type="ORF">CSOL1703_00001385</name>
</gene>
<evidence type="ECO:0000313" key="7">
    <source>
        <dbReference type="Proteomes" id="UP000775872"/>
    </source>
</evidence>
<accession>A0A9N9Z5H4</accession>
<feature type="domain" description="DUF7613" evidence="4">
    <location>
        <begin position="852"/>
        <end position="1004"/>
    </location>
</feature>
<comment type="caution">
    <text evidence="6">The sequence shown here is derived from an EMBL/GenBank/DDBJ whole genome shotgun (WGS) entry which is preliminary data.</text>
</comment>
<feature type="domain" description="DUF7614" evidence="5">
    <location>
        <begin position="1010"/>
        <end position="1142"/>
    </location>
</feature>
<feature type="compositionally biased region" description="Polar residues" evidence="1">
    <location>
        <begin position="181"/>
        <end position="194"/>
    </location>
</feature>
<feature type="region of interest" description="Disordered" evidence="1">
    <location>
        <begin position="39"/>
        <end position="375"/>
    </location>
</feature>
<feature type="compositionally biased region" description="Low complexity" evidence="1">
    <location>
        <begin position="294"/>
        <end position="307"/>
    </location>
</feature>
<dbReference type="InterPro" id="IPR056030">
    <property type="entry name" value="DUF7611"/>
</dbReference>
<reference evidence="6 7" key="2">
    <citation type="submission" date="2021-10" db="EMBL/GenBank/DDBJ databases">
        <authorList>
            <person name="Piombo E."/>
        </authorList>
    </citation>
    <scope>NUCLEOTIDE SEQUENCE [LARGE SCALE GENOMIC DNA]</scope>
</reference>
<evidence type="ECO:0000259" key="2">
    <source>
        <dbReference type="Pfam" id="PF24586"/>
    </source>
</evidence>